<dbReference type="RefSeq" id="WP_076462943.1">
    <property type="nucleotide sequence ID" value="NZ_FTMN01000005.1"/>
</dbReference>
<dbReference type="eggNOG" id="COG1309">
    <property type="taxonomic scope" value="Bacteria"/>
</dbReference>
<dbReference type="SUPFAM" id="SSF48498">
    <property type="entry name" value="Tetracyclin repressor-like, C-terminal domain"/>
    <property type="match status" value="1"/>
</dbReference>
<dbReference type="InterPro" id="IPR050109">
    <property type="entry name" value="HTH-type_TetR-like_transc_reg"/>
</dbReference>
<keyword evidence="3" id="KW-0804">Transcription</keyword>
<evidence type="ECO:0000256" key="3">
    <source>
        <dbReference type="ARBA" id="ARBA00023163"/>
    </source>
</evidence>
<evidence type="ECO:0000256" key="4">
    <source>
        <dbReference type="PROSITE-ProRule" id="PRU00335"/>
    </source>
</evidence>
<organism evidence="6 7">
    <name type="scientific">Marinobacterium stanieri</name>
    <dbReference type="NCBI Taxonomy" id="49186"/>
    <lineage>
        <taxon>Bacteria</taxon>
        <taxon>Pseudomonadati</taxon>
        <taxon>Pseudomonadota</taxon>
        <taxon>Gammaproteobacteria</taxon>
        <taxon>Oceanospirillales</taxon>
        <taxon>Oceanospirillaceae</taxon>
        <taxon>Marinobacterium</taxon>
    </lineage>
</organism>
<keyword evidence="7" id="KW-1185">Reference proteome</keyword>
<name>A0A1N6SYH8_9GAMM</name>
<dbReference type="InterPro" id="IPR001647">
    <property type="entry name" value="HTH_TetR"/>
</dbReference>
<evidence type="ECO:0000256" key="1">
    <source>
        <dbReference type="ARBA" id="ARBA00023015"/>
    </source>
</evidence>
<sequence>MARRTREEAEQTRQSLLATALRLFSEQGITATTLKQIAAEAGVTHGALYWHFKNRADLLEQIHLEYMLPFEAQYLEQRQAVQQDALAALELYFLGVLDAFRRDVQAQQLYRVFYMQAQPLSDLAPLQERLMANRELWLEQQKFFIKQARKQKQVRKKTVPAELAQSLQILLDGLLMHWLNEPETDLVSEGKRLLALVQQGLPQK</sequence>
<dbReference type="InterPro" id="IPR009057">
    <property type="entry name" value="Homeodomain-like_sf"/>
</dbReference>
<dbReference type="PROSITE" id="PS50977">
    <property type="entry name" value="HTH_TETR_2"/>
    <property type="match status" value="1"/>
</dbReference>
<feature type="domain" description="HTH tetR-type" evidence="5">
    <location>
        <begin position="10"/>
        <end position="70"/>
    </location>
</feature>
<dbReference type="SUPFAM" id="SSF46689">
    <property type="entry name" value="Homeodomain-like"/>
    <property type="match status" value="1"/>
</dbReference>
<dbReference type="PANTHER" id="PTHR30055">
    <property type="entry name" value="HTH-TYPE TRANSCRIPTIONAL REGULATOR RUTR"/>
    <property type="match status" value="1"/>
</dbReference>
<dbReference type="Proteomes" id="UP000186895">
    <property type="component" value="Unassembled WGS sequence"/>
</dbReference>
<reference evidence="6 7" key="1">
    <citation type="submission" date="2017-01" db="EMBL/GenBank/DDBJ databases">
        <authorList>
            <person name="Mah S.A."/>
            <person name="Swanson W.J."/>
            <person name="Moy G.W."/>
            <person name="Vacquier V.D."/>
        </authorList>
    </citation>
    <scope>NUCLEOTIDE SEQUENCE [LARGE SCALE GENOMIC DNA]</scope>
    <source>
        <strain evidence="6 7">DSM 7027</strain>
    </source>
</reference>
<dbReference type="PRINTS" id="PR00455">
    <property type="entry name" value="HTHTETR"/>
</dbReference>
<gene>
    <name evidence="6" type="ORF">SAMN05421647_10531</name>
</gene>
<protein>
    <submittedName>
        <fullName evidence="6">Transcriptional regulator, TetR family</fullName>
    </submittedName>
</protein>
<dbReference type="AlphaFoldDB" id="A0A1N6SYH8"/>
<evidence type="ECO:0000256" key="2">
    <source>
        <dbReference type="ARBA" id="ARBA00023125"/>
    </source>
</evidence>
<evidence type="ECO:0000259" key="5">
    <source>
        <dbReference type="PROSITE" id="PS50977"/>
    </source>
</evidence>
<keyword evidence="1" id="KW-0805">Transcription regulation</keyword>
<proteinExistence type="predicted"/>
<accession>A0A1N6SYH8</accession>
<dbReference type="InterPro" id="IPR036271">
    <property type="entry name" value="Tet_transcr_reg_TetR-rel_C_sf"/>
</dbReference>
<keyword evidence="2 4" id="KW-0238">DNA-binding</keyword>
<dbReference type="GO" id="GO:0000976">
    <property type="term" value="F:transcription cis-regulatory region binding"/>
    <property type="evidence" value="ECO:0007669"/>
    <property type="project" value="TreeGrafter"/>
</dbReference>
<evidence type="ECO:0000313" key="6">
    <source>
        <dbReference type="EMBL" id="SIQ46037.1"/>
    </source>
</evidence>
<dbReference type="GO" id="GO:0003700">
    <property type="term" value="F:DNA-binding transcription factor activity"/>
    <property type="evidence" value="ECO:0007669"/>
    <property type="project" value="TreeGrafter"/>
</dbReference>
<dbReference type="STRING" id="49186.SAMN05421647_10531"/>
<dbReference type="EMBL" id="FTMN01000005">
    <property type="protein sequence ID" value="SIQ46037.1"/>
    <property type="molecule type" value="Genomic_DNA"/>
</dbReference>
<dbReference type="Gene3D" id="1.10.357.10">
    <property type="entry name" value="Tetracycline Repressor, domain 2"/>
    <property type="match status" value="1"/>
</dbReference>
<dbReference type="PANTHER" id="PTHR30055:SF240">
    <property type="entry name" value="HTH-TYPE TRANSCRIPTIONAL REGULATOR ACRR"/>
    <property type="match status" value="1"/>
</dbReference>
<dbReference type="Pfam" id="PF00440">
    <property type="entry name" value="TetR_N"/>
    <property type="match status" value="1"/>
</dbReference>
<evidence type="ECO:0000313" key="7">
    <source>
        <dbReference type="Proteomes" id="UP000186895"/>
    </source>
</evidence>
<feature type="DNA-binding region" description="H-T-H motif" evidence="4">
    <location>
        <begin position="33"/>
        <end position="52"/>
    </location>
</feature>